<dbReference type="EMBL" id="DAAAJY010000006">
    <property type="protein sequence ID" value="HAA0824232.1"/>
    <property type="molecule type" value="Genomic_DNA"/>
</dbReference>
<keyword evidence="3 5" id="KW-1133">Transmembrane helix</keyword>
<feature type="transmembrane region" description="Helical" evidence="5">
    <location>
        <begin position="132"/>
        <end position="152"/>
    </location>
</feature>
<dbReference type="InterPro" id="IPR036640">
    <property type="entry name" value="ABC1_TM_sf"/>
</dbReference>
<dbReference type="GO" id="GO:0005886">
    <property type="term" value="C:plasma membrane"/>
    <property type="evidence" value="ECO:0007669"/>
    <property type="project" value="UniProtKB-SubCell"/>
</dbReference>
<reference evidence="7" key="1">
    <citation type="journal article" date="2018" name="Genome Biol.">
        <title>SKESA: strategic k-mer extension for scrupulous assemblies.</title>
        <authorList>
            <person name="Souvorov A."/>
            <person name="Agarwala R."/>
            <person name="Lipman D.J."/>
        </authorList>
    </citation>
    <scope>NUCLEOTIDE SEQUENCE</scope>
    <source>
        <strain evidence="7">BCW_3298</strain>
    </source>
</reference>
<feature type="domain" description="ABC transmembrane type-1" evidence="6">
    <location>
        <begin position="31"/>
        <end position="283"/>
    </location>
</feature>
<feature type="transmembrane region" description="Helical" evidence="5">
    <location>
        <begin position="256"/>
        <end position="275"/>
    </location>
</feature>
<comment type="caution">
    <text evidence="7">The sequence shown here is derived from an EMBL/GenBank/DDBJ whole genome shotgun (WGS) entry which is preliminary data.</text>
</comment>
<reference evidence="7" key="2">
    <citation type="submission" date="2019-10" db="EMBL/GenBank/DDBJ databases">
        <authorList>
            <consortium name="NCBI Pathogen Detection Project"/>
        </authorList>
    </citation>
    <scope>NUCLEOTIDE SEQUENCE</scope>
    <source>
        <strain evidence="7">BCW_3298</strain>
    </source>
</reference>
<dbReference type="SUPFAM" id="SSF90123">
    <property type="entry name" value="ABC transporter transmembrane region"/>
    <property type="match status" value="1"/>
</dbReference>
<evidence type="ECO:0000256" key="2">
    <source>
        <dbReference type="ARBA" id="ARBA00022692"/>
    </source>
</evidence>
<evidence type="ECO:0000313" key="7">
    <source>
        <dbReference type="EMBL" id="HAA0824232.1"/>
    </source>
</evidence>
<sequence length="295" mass="33409">MNTKNPQILPITGRTSDILKGLATRHRRKLFVTFFFVIAENVIFLLYPVLAGIAINAMINGETITAAMYGLMVLFIWFIGAVRRSIDTRTFARIYAGLAVSVILAQRSLKLNHSVIAARVTLSREFVNFFEIHLPMLVTSAISLFGATFMLLMIEVRAGIICILILLFLMCFVPGYARKNEKLFRRVNNRLEKEVDYIHTASPVALDRHYSTLARLRIRLSDREAWGYLTTGGLISLLFSLTIIDLSLSGGTDAGHIYAVMTYMWMFAMSLDDAPQLLEQFSQLRDIGKRMTIRE</sequence>
<dbReference type="AlphaFoldDB" id="A0A6W0BQF0"/>
<accession>A0A6W0BQF0</accession>
<dbReference type="PROSITE" id="PS50929">
    <property type="entry name" value="ABC_TM1F"/>
    <property type="match status" value="1"/>
</dbReference>
<evidence type="ECO:0000256" key="1">
    <source>
        <dbReference type="ARBA" id="ARBA00004651"/>
    </source>
</evidence>
<dbReference type="GO" id="GO:0005524">
    <property type="term" value="F:ATP binding"/>
    <property type="evidence" value="ECO:0007669"/>
    <property type="project" value="InterPro"/>
</dbReference>
<feature type="transmembrane region" description="Helical" evidence="5">
    <location>
        <begin position="64"/>
        <end position="82"/>
    </location>
</feature>
<dbReference type="GO" id="GO:0140359">
    <property type="term" value="F:ABC-type transporter activity"/>
    <property type="evidence" value="ECO:0007669"/>
    <property type="project" value="InterPro"/>
</dbReference>
<feature type="transmembrane region" description="Helical" evidence="5">
    <location>
        <begin position="158"/>
        <end position="177"/>
    </location>
</feature>
<protein>
    <recommendedName>
        <fullName evidence="6">ABC transmembrane type-1 domain-containing protein</fullName>
    </recommendedName>
</protein>
<keyword evidence="4 5" id="KW-0472">Membrane</keyword>
<dbReference type="RefSeq" id="WP_024798899.1">
    <property type="nucleotide sequence ID" value="NZ_MXTW01000056.1"/>
</dbReference>
<organism evidence="7">
    <name type="scientific">Salmonella enterica</name>
    <name type="common">Salmonella choleraesuis</name>
    <dbReference type="NCBI Taxonomy" id="28901"/>
    <lineage>
        <taxon>Bacteria</taxon>
        <taxon>Pseudomonadati</taxon>
        <taxon>Pseudomonadota</taxon>
        <taxon>Gammaproteobacteria</taxon>
        <taxon>Enterobacterales</taxon>
        <taxon>Enterobacteriaceae</taxon>
        <taxon>Salmonella</taxon>
    </lineage>
</organism>
<evidence type="ECO:0000256" key="4">
    <source>
        <dbReference type="ARBA" id="ARBA00023136"/>
    </source>
</evidence>
<evidence type="ECO:0000256" key="3">
    <source>
        <dbReference type="ARBA" id="ARBA00022989"/>
    </source>
</evidence>
<feature type="transmembrane region" description="Helical" evidence="5">
    <location>
        <begin position="225"/>
        <end position="244"/>
    </location>
</feature>
<feature type="transmembrane region" description="Helical" evidence="5">
    <location>
        <begin position="30"/>
        <end position="58"/>
    </location>
</feature>
<dbReference type="Pfam" id="PF13748">
    <property type="entry name" value="ABC_membrane_3"/>
    <property type="match status" value="1"/>
</dbReference>
<comment type="subcellular location">
    <subcellularLocation>
        <location evidence="1">Cell membrane</location>
        <topology evidence="1">Multi-pass membrane protein</topology>
    </subcellularLocation>
</comment>
<evidence type="ECO:0000259" key="6">
    <source>
        <dbReference type="PROSITE" id="PS50929"/>
    </source>
</evidence>
<dbReference type="Gene3D" id="1.20.1560.10">
    <property type="entry name" value="ABC transporter type 1, transmembrane domain"/>
    <property type="match status" value="1"/>
</dbReference>
<dbReference type="InterPro" id="IPR011527">
    <property type="entry name" value="ABC1_TM_dom"/>
</dbReference>
<evidence type="ECO:0000256" key="5">
    <source>
        <dbReference type="SAM" id="Phobius"/>
    </source>
</evidence>
<gene>
    <name evidence="7" type="ORF">GDL00_09105</name>
</gene>
<keyword evidence="2 5" id="KW-0812">Transmembrane</keyword>
<name>A0A6W0BQF0_SALER</name>
<proteinExistence type="predicted"/>